<dbReference type="InterPro" id="IPR058625">
    <property type="entry name" value="MdtA-like_BSH"/>
</dbReference>
<comment type="similarity">
    <text evidence="2">Belongs to the membrane fusion protein (MFP) (TC 8.A.1) family.</text>
</comment>
<accession>U3AL03</accession>
<feature type="domain" description="Multidrug resistance protein MdtA-like beta-barrel" evidence="5">
    <location>
        <begin position="195"/>
        <end position="280"/>
    </location>
</feature>
<dbReference type="PANTHER" id="PTHR30158:SF3">
    <property type="entry name" value="MULTIDRUG EFFLUX PUMP SUBUNIT ACRA-RELATED"/>
    <property type="match status" value="1"/>
</dbReference>
<dbReference type="InterPro" id="IPR058626">
    <property type="entry name" value="MdtA-like_b-barrel"/>
</dbReference>
<evidence type="ECO:0000259" key="5">
    <source>
        <dbReference type="Pfam" id="PF25944"/>
    </source>
</evidence>
<dbReference type="NCBIfam" id="TIGR01730">
    <property type="entry name" value="RND_mfp"/>
    <property type="match status" value="1"/>
</dbReference>
<evidence type="ECO:0000259" key="6">
    <source>
        <dbReference type="Pfam" id="PF25967"/>
    </source>
</evidence>
<dbReference type="InterPro" id="IPR058624">
    <property type="entry name" value="MdtA-like_HH"/>
</dbReference>
<dbReference type="Pfam" id="PF25967">
    <property type="entry name" value="RND-MFP_C"/>
    <property type="match status" value="1"/>
</dbReference>
<evidence type="ECO:0000259" key="4">
    <source>
        <dbReference type="Pfam" id="PF25917"/>
    </source>
</evidence>
<keyword evidence="8" id="KW-1185">Reference proteome</keyword>
<dbReference type="eggNOG" id="COG0845">
    <property type="taxonomic scope" value="Bacteria"/>
</dbReference>
<organism evidence="7 8">
    <name type="scientific">Vibrio azureus NBRC 104587</name>
    <dbReference type="NCBI Taxonomy" id="1219077"/>
    <lineage>
        <taxon>Bacteria</taxon>
        <taxon>Pseudomonadati</taxon>
        <taxon>Pseudomonadota</taxon>
        <taxon>Gammaproteobacteria</taxon>
        <taxon>Vibrionales</taxon>
        <taxon>Vibrionaceae</taxon>
        <taxon>Vibrio</taxon>
    </lineage>
</organism>
<dbReference type="AlphaFoldDB" id="U3AL03"/>
<dbReference type="Pfam" id="PF25876">
    <property type="entry name" value="HH_MFP_RND"/>
    <property type="match status" value="1"/>
</dbReference>
<evidence type="ECO:0000256" key="2">
    <source>
        <dbReference type="ARBA" id="ARBA00009477"/>
    </source>
</evidence>
<sequence>MLLSACNDNQQAQGPAGHAQAVPVDSMLIHSQNIDISQPFSGRTVAYRIAEVRPQVDGIITQRLFKEGADVQEGQVLYQIESSSYQAKLDKAKGDLQYAQEQLRQNKRLAQRYKALLASRAISKEKYEEADSNYRLSLANVEINKSLVKSAQINLDHTQIKAPISGRIGKSFFSEGALVTNAQGNYLASIQQISPLYVELPMSSQDALSLSNNVEQQSATQDMIKLMLDNGVEIESPAKLQFADMSVNENTDTVTVRLEIPNTNTALLPNMYVRAEIKTETDANALLVPQKALTRNPKGEAMVMVINAENKVEARPVTTAQIVGNEWRVTQGLADGDQVITAGLQKIRPGALVNPTIVNAPKTNK</sequence>
<dbReference type="SUPFAM" id="SSF111369">
    <property type="entry name" value="HlyD-like secretion proteins"/>
    <property type="match status" value="1"/>
</dbReference>
<dbReference type="Gene3D" id="2.40.50.100">
    <property type="match status" value="1"/>
</dbReference>
<evidence type="ECO:0000313" key="8">
    <source>
        <dbReference type="Proteomes" id="UP000016567"/>
    </source>
</evidence>
<proteinExistence type="inferred from homology"/>
<dbReference type="Proteomes" id="UP000016567">
    <property type="component" value="Unassembled WGS sequence"/>
</dbReference>
<dbReference type="Pfam" id="PF25944">
    <property type="entry name" value="Beta-barrel_RND"/>
    <property type="match status" value="1"/>
</dbReference>
<dbReference type="Gene3D" id="2.40.420.20">
    <property type="match status" value="1"/>
</dbReference>
<feature type="domain" description="Multidrug resistance protein MdtA-like barrel-sandwich hybrid" evidence="4">
    <location>
        <begin position="48"/>
        <end position="190"/>
    </location>
</feature>
<dbReference type="InterPro" id="IPR058627">
    <property type="entry name" value="MdtA-like_C"/>
</dbReference>
<dbReference type="Gene3D" id="1.10.287.470">
    <property type="entry name" value="Helix hairpin bin"/>
    <property type="match status" value="1"/>
</dbReference>
<dbReference type="GO" id="GO:0005886">
    <property type="term" value="C:plasma membrane"/>
    <property type="evidence" value="ECO:0007669"/>
    <property type="project" value="UniProtKB-SubCell"/>
</dbReference>
<evidence type="ECO:0000256" key="1">
    <source>
        <dbReference type="ARBA" id="ARBA00004519"/>
    </source>
</evidence>
<dbReference type="EMBL" id="BATL01000010">
    <property type="protein sequence ID" value="GAD74450.1"/>
    <property type="molecule type" value="Genomic_DNA"/>
</dbReference>
<gene>
    <name evidence="7" type="primary">acrE</name>
    <name evidence="7" type="ORF">VAZ01S_010_01030</name>
</gene>
<dbReference type="GO" id="GO:0046677">
    <property type="term" value="P:response to antibiotic"/>
    <property type="evidence" value="ECO:0007669"/>
    <property type="project" value="TreeGrafter"/>
</dbReference>
<reference evidence="7 8" key="1">
    <citation type="submission" date="2013-09" db="EMBL/GenBank/DDBJ databases">
        <title>Whole genome shotgun sequence of Vibrio azureus NBRC 104587.</title>
        <authorList>
            <person name="Isaki S."/>
            <person name="Hosoyama A."/>
            <person name="Numata M."/>
            <person name="Hashimoto M."/>
            <person name="Hosoyama Y."/>
            <person name="Tsuchikane K."/>
            <person name="Noguchi M."/>
            <person name="Hirakata S."/>
            <person name="Ichikawa N."/>
            <person name="Ohji S."/>
            <person name="Yamazoe A."/>
            <person name="Fujita N."/>
        </authorList>
    </citation>
    <scope>NUCLEOTIDE SEQUENCE [LARGE SCALE GENOMIC DNA]</scope>
    <source>
        <strain evidence="7 8">NBRC 104587</strain>
    </source>
</reference>
<comment type="caution">
    <text evidence="7">The sequence shown here is derived from an EMBL/GenBank/DDBJ whole genome shotgun (WGS) entry which is preliminary data.</text>
</comment>
<feature type="domain" description="Multidrug resistance protein MdtA-like C-terminal permuted SH3" evidence="6">
    <location>
        <begin position="284"/>
        <end position="346"/>
    </location>
</feature>
<dbReference type="FunFam" id="2.40.420.20:FF:000001">
    <property type="entry name" value="Efflux RND transporter periplasmic adaptor subunit"/>
    <property type="match status" value="1"/>
</dbReference>
<dbReference type="Gene3D" id="2.40.30.170">
    <property type="match status" value="1"/>
</dbReference>
<comment type="subcellular location">
    <subcellularLocation>
        <location evidence="1">Cell inner membrane</location>
        <topology evidence="1">Lipid-anchor</topology>
    </subcellularLocation>
</comment>
<dbReference type="InterPro" id="IPR006143">
    <property type="entry name" value="RND_pump_MFP"/>
</dbReference>
<protein>
    <submittedName>
        <fullName evidence="7">Acriflavine resistance protein AcrE</fullName>
    </submittedName>
</protein>
<evidence type="ECO:0000313" key="7">
    <source>
        <dbReference type="EMBL" id="GAD74450.1"/>
    </source>
</evidence>
<dbReference type="GO" id="GO:0022857">
    <property type="term" value="F:transmembrane transporter activity"/>
    <property type="evidence" value="ECO:0007669"/>
    <property type="project" value="InterPro"/>
</dbReference>
<evidence type="ECO:0000259" key="3">
    <source>
        <dbReference type="Pfam" id="PF25876"/>
    </source>
</evidence>
<feature type="domain" description="Multidrug resistance protein MdtA-like alpha-helical hairpin" evidence="3">
    <location>
        <begin position="89"/>
        <end position="158"/>
    </location>
</feature>
<dbReference type="PANTHER" id="PTHR30158">
    <property type="entry name" value="ACRA/E-RELATED COMPONENT OF DRUG EFFLUX TRANSPORTER"/>
    <property type="match status" value="1"/>
</dbReference>
<name>U3AL03_9VIBR</name>
<dbReference type="Pfam" id="PF25917">
    <property type="entry name" value="BSH_RND"/>
    <property type="match status" value="1"/>
</dbReference>
<dbReference type="STRING" id="1219077.VAZ01S_010_01030"/>